<proteinExistence type="predicted"/>
<dbReference type="InterPro" id="IPR009057">
    <property type="entry name" value="Homeodomain-like_sf"/>
</dbReference>
<evidence type="ECO:0000313" key="5">
    <source>
        <dbReference type="EMBL" id="TCP56329.1"/>
    </source>
</evidence>
<dbReference type="RefSeq" id="WP_132874944.1">
    <property type="nucleotide sequence ID" value="NZ_SLXQ01000001.1"/>
</dbReference>
<feature type="region of interest" description="Disordered" evidence="3">
    <location>
        <begin position="1"/>
        <end position="21"/>
    </location>
</feature>
<keyword evidence="1 2" id="KW-0238">DNA-binding</keyword>
<evidence type="ECO:0000313" key="6">
    <source>
        <dbReference type="Proteomes" id="UP000294911"/>
    </source>
</evidence>
<dbReference type="PRINTS" id="PR00455">
    <property type="entry name" value="HTHTETR"/>
</dbReference>
<gene>
    <name evidence="5" type="ORF">EV191_101270</name>
</gene>
<evidence type="ECO:0000256" key="3">
    <source>
        <dbReference type="SAM" id="MobiDB-lite"/>
    </source>
</evidence>
<evidence type="ECO:0000259" key="4">
    <source>
        <dbReference type="PROSITE" id="PS50977"/>
    </source>
</evidence>
<feature type="domain" description="HTH tetR-type" evidence="4">
    <location>
        <begin position="22"/>
        <end position="82"/>
    </location>
</feature>
<sequence length="211" mass="23609">MTGTNPPTTRRYRGRTAEDRRAQRRERLLAAGLELFGTKGYTATSIEKLCSTAGVSTRNFYEEFTSREALLIALHDRTVTEGMRRILDRLAGLDEAPLAERVEVIAGDYVSATASDARLAKVTYVELTGVSPEVERHRLVWRQRWVEFIVGEANRAVRRGEIPERDYTLSAVALIGALNELVYQHSLADSTIELTAVIGEIRRLTMALTVT</sequence>
<feature type="DNA-binding region" description="H-T-H motif" evidence="2">
    <location>
        <begin position="45"/>
        <end position="64"/>
    </location>
</feature>
<accession>A0A4R2R3N4</accession>
<dbReference type="InterPro" id="IPR001647">
    <property type="entry name" value="HTH_TetR"/>
</dbReference>
<dbReference type="SUPFAM" id="SSF46689">
    <property type="entry name" value="Homeodomain-like"/>
    <property type="match status" value="1"/>
</dbReference>
<dbReference type="PANTHER" id="PTHR30055:SF226">
    <property type="entry name" value="HTH-TYPE TRANSCRIPTIONAL REGULATOR PKSA"/>
    <property type="match status" value="1"/>
</dbReference>
<dbReference type="GO" id="GO:0003700">
    <property type="term" value="F:DNA-binding transcription factor activity"/>
    <property type="evidence" value="ECO:0007669"/>
    <property type="project" value="TreeGrafter"/>
</dbReference>
<dbReference type="Gene3D" id="1.10.10.60">
    <property type="entry name" value="Homeodomain-like"/>
    <property type="match status" value="1"/>
</dbReference>
<dbReference type="AlphaFoldDB" id="A0A4R2R3N4"/>
<reference evidence="5 6" key="1">
    <citation type="submission" date="2019-03" db="EMBL/GenBank/DDBJ databases">
        <title>Genomic Encyclopedia of Type Strains, Phase IV (KMG-IV): sequencing the most valuable type-strain genomes for metagenomic binning, comparative biology and taxonomic classification.</title>
        <authorList>
            <person name="Goeker M."/>
        </authorList>
    </citation>
    <scope>NUCLEOTIDE SEQUENCE [LARGE SCALE GENOMIC DNA]</scope>
    <source>
        <strain evidence="5 6">DSM 45765</strain>
    </source>
</reference>
<dbReference type="InterPro" id="IPR050109">
    <property type="entry name" value="HTH-type_TetR-like_transc_reg"/>
</dbReference>
<protein>
    <submittedName>
        <fullName evidence="5">TetR family transcriptional regulator</fullName>
    </submittedName>
</protein>
<dbReference type="PROSITE" id="PS50977">
    <property type="entry name" value="HTH_TETR_2"/>
    <property type="match status" value="1"/>
</dbReference>
<evidence type="ECO:0000256" key="1">
    <source>
        <dbReference type="ARBA" id="ARBA00023125"/>
    </source>
</evidence>
<keyword evidence="6" id="KW-1185">Reference proteome</keyword>
<dbReference type="InterPro" id="IPR036271">
    <property type="entry name" value="Tet_transcr_reg_TetR-rel_C_sf"/>
</dbReference>
<name>A0A4R2R3N4_9PSEU</name>
<dbReference type="PANTHER" id="PTHR30055">
    <property type="entry name" value="HTH-TYPE TRANSCRIPTIONAL REGULATOR RUTR"/>
    <property type="match status" value="1"/>
</dbReference>
<organism evidence="5 6">
    <name type="scientific">Tamaricihabitans halophyticus</name>
    <dbReference type="NCBI Taxonomy" id="1262583"/>
    <lineage>
        <taxon>Bacteria</taxon>
        <taxon>Bacillati</taxon>
        <taxon>Actinomycetota</taxon>
        <taxon>Actinomycetes</taxon>
        <taxon>Pseudonocardiales</taxon>
        <taxon>Pseudonocardiaceae</taxon>
        <taxon>Tamaricihabitans</taxon>
    </lineage>
</organism>
<dbReference type="GO" id="GO:0000976">
    <property type="term" value="F:transcription cis-regulatory region binding"/>
    <property type="evidence" value="ECO:0007669"/>
    <property type="project" value="TreeGrafter"/>
</dbReference>
<dbReference type="Proteomes" id="UP000294911">
    <property type="component" value="Unassembled WGS sequence"/>
</dbReference>
<dbReference type="EMBL" id="SLXQ01000001">
    <property type="protein sequence ID" value="TCP56329.1"/>
    <property type="molecule type" value="Genomic_DNA"/>
</dbReference>
<dbReference type="Gene3D" id="1.10.357.10">
    <property type="entry name" value="Tetracycline Repressor, domain 2"/>
    <property type="match status" value="1"/>
</dbReference>
<evidence type="ECO:0000256" key="2">
    <source>
        <dbReference type="PROSITE-ProRule" id="PRU00335"/>
    </source>
</evidence>
<dbReference type="SUPFAM" id="SSF48498">
    <property type="entry name" value="Tetracyclin repressor-like, C-terminal domain"/>
    <property type="match status" value="1"/>
</dbReference>
<dbReference type="OrthoDB" id="4331447at2"/>
<comment type="caution">
    <text evidence="5">The sequence shown here is derived from an EMBL/GenBank/DDBJ whole genome shotgun (WGS) entry which is preliminary data.</text>
</comment>
<dbReference type="Pfam" id="PF00440">
    <property type="entry name" value="TetR_N"/>
    <property type="match status" value="1"/>
</dbReference>